<gene>
    <name evidence="2" type="ORF">M413DRAFT_74130</name>
</gene>
<sequence length="321" mass="35578">MTIPITVFTGFLGAGKTSVILSLLPNLPKDYNVVLLKNEFGDVQVDSKLAQQSSLAAVSEILNGCMCCVLVGQMQTALLEIRDNYRPDRIIIECSGSAFPATLAFQIRQLEQDTGGDFTLDAIVTVVDAENFAGYEDTSPTARMQASYSDIIVINKWEHVSERDLDIVMDHLNTLNDDTPKIKCQGRNGIDPELIFGLQSKLFLSKNNEWDTIHDEVETITVGGKGIIDHHHALQAENKAIEKDRLIEALGVLSRDSIWRTKGFVRLKDDKWHIVNWAFGRYDLTEYEGDAPTAGSVLLTVMGARGEVRRGCARFVAVLCC</sequence>
<feature type="domain" description="CobW/HypB/UreG nucleotide-binding" evidence="1">
    <location>
        <begin position="4"/>
        <end position="179"/>
    </location>
</feature>
<dbReference type="CDD" id="cd03112">
    <property type="entry name" value="CobW-like"/>
    <property type="match status" value="1"/>
</dbReference>
<evidence type="ECO:0000313" key="2">
    <source>
        <dbReference type="EMBL" id="KIM39716.1"/>
    </source>
</evidence>
<dbReference type="InterPro" id="IPR027417">
    <property type="entry name" value="P-loop_NTPase"/>
</dbReference>
<dbReference type="Gene3D" id="3.40.50.300">
    <property type="entry name" value="P-loop containing nucleotide triphosphate hydrolases"/>
    <property type="match status" value="1"/>
</dbReference>
<dbReference type="STRING" id="686832.A0A0C3C817"/>
<protein>
    <recommendedName>
        <fullName evidence="1">CobW/HypB/UreG nucleotide-binding domain-containing protein</fullName>
    </recommendedName>
</protein>
<dbReference type="SUPFAM" id="SSF52540">
    <property type="entry name" value="P-loop containing nucleoside triphosphate hydrolases"/>
    <property type="match status" value="1"/>
</dbReference>
<dbReference type="InterPro" id="IPR003495">
    <property type="entry name" value="CobW/HypB/UreG_nucleotide-bd"/>
</dbReference>
<dbReference type="PANTHER" id="PTHR13748:SF62">
    <property type="entry name" value="COBW DOMAIN-CONTAINING PROTEIN"/>
    <property type="match status" value="1"/>
</dbReference>
<dbReference type="HOGENOM" id="CLU_017452_3_0_1"/>
<dbReference type="Pfam" id="PF02492">
    <property type="entry name" value="cobW"/>
    <property type="match status" value="1"/>
</dbReference>
<dbReference type="InterPro" id="IPR051316">
    <property type="entry name" value="Zinc-reg_GTPase_activator"/>
</dbReference>
<dbReference type="AlphaFoldDB" id="A0A0C3C817"/>
<accession>A0A0C3C817</accession>
<keyword evidence="3" id="KW-1185">Reference proteome</keyword>
<organism evidence="2 3">
    <name type="scientific">Hebeloma cylindrosporum</name>
    <dbReference type="NCBI Taxonomy" id="76867"/>
    <lineage>
        <taxon>Eukaryota</taxon>
        <taxon>Fungi</taxon>
        <taxon>Dikarya</taxon>
        <taxon>Basidiomycota</taxon>
        <taxon>Agaricomycotina</taxon>
        <taxon>Agaricomycetes</taxon>
        <taxon>Agaricomycetidae</taxon>
        <taxon>Agaricales</taxon>
        <taxon>Agaricineae</taxon>
        <taxon>Hymenogastraceae</taxon>
        <taxon>Hebeloma</taxon>
    </lineage>
</organism>
<dbReference type="EMBL" id="KN831784">
    <property type="protein sequence ID" value="KIM39716.1"/>
    <property type="molecule type" value="Genomic_DNA"/>
</dbReference>
<dbReference type="OrthoDB" id="272672at2759"/>
<dbReference type="PANTHER" id="PTHR13748">
    <property type="entry name" value="COBW-RELATED"/>
    <property type="match status" value="1"/>
</dbReference>
<reference evidence="2 3" key="1">
    <citation type="submission" date="2014-04" db="EMBL/GenBank/DDBJ databases">
        <authorList>
            <consortium name="DOE Joint Genome Institute"/>
            <person name="Kuo A."/>
            <person name="Gay G."/>
            <person name="Dore J."/>
            <person name="Kohler A."/>
            <person name="Nagy L.G."/>
            <person name="Floudas D."/>
            <person name="Copeland A."/>
            <person name="Barry K.W."/>
            <person name="Cichocki N."/>
            <person name="Veneault-Fourrey C."/>
            <person name="LaButti K."/>
            <person name="Lindquist E.A."/>
            <person name="Lipzen A."/>
            <person name="Lundell T."/>
            <person name="Morin E."/>
            <person name="Murat C."/>
            <person name="Sun H."/>
            <person name="Tunlid A."/>
            <person name="Henrissat B."/>
            <person name="Grigoriev I.V."/>
            <person name="Hibbett D.S."/>
            <person name="Martin F."/>
            <person name="Nordberg H.P."/>
            <person name="Cantor M.N."/>
            <person name="Hua S.X."/>
        </authorList>
    </citation>
    <scope>NUCLEOTIDE SEQUENCE [LARGE SCALE GENOMIC DNA]</scope>
    <source>
        <strain evidence="3">h7</strain>
    </source>
</reference>
<proteinExistence type="predicted"/>
<name>A0A0C3C817_HEBCY</name>
<evidence type="ECO:0000313" key="3">
    <source>
        <dbReference type="Proteomes" id="UP000053424"/>
    </source>
</evidence>
<dbReference type="Proteomes" id="UP000053424">
    <property type="component" value="Unassembled WGS sequence"/>
</dbReference>
<reference evidence="3" key="2">
    <citation type="submission" date="2015-01" db="EMBL/GenBank/DDBJ databases">
        <title>Evolutionary Origins and Diversification of the Mycorrhizal Mutualists.</title>
        <authorList>
            <consortium name="DOE Joint Genome Institute"/>
            <consortium name="Mycorrhizal Genomics Consortium"/>
            <person name="Kohler A."/>
            <person name="Kuo A."/>
            <person name="Nagy L.G."/>
            <person name="Floudas D."/>
            <person name="Copeland A."/>
            <person name="Barry K.W."/>
            <person name="Cichocki N."/>
            <person name="Veneault-Fourrey C."/>
            <person name="LaButti K."/>
            <person name="Lindquist E.A."/>
            <person name="Lipzen A."/>
            <person name="Lundell T."/>
            <person name="Morin E."/>
            <person name="Murat C."/>
            <person name="Riley R."/>
            <person name="Ohm R."/>
            <person name="Sun H."/>
            <person name="Tunlid A."/>
            <person name="Henrissat B."/>
            <person name="Grigoriev I.V."/>
            <person name="Hibbett D.S."/>
            <person name="Martin F."/>
        </authorList>
    </citation>
    <scope>NUCLEOTIDE SEQUENCE [LARGE SCALE GENOMIC DNA]</scope>
    <source>
        <strain evidence="3">h7</strain>
    </source>
</reference>
<dbReference type="GO" id="GO:0005737">
    <property type="term" value="C:cytoplasm"/>
    <property type="evidence" value="ECO:0007669"/>
    <property type="project" value="TreeGrafter"/>
</dbReference>
<evidence type="ECO:0000259" key="1">
    <source>
        <dbReference type="Pfam" id="PF02492"/>
    </source>
</evidence>